<dbReference type="RefSeq" id="WP_042126792.1">
    <property type="nucleotide sequence ID" value="NZ_FZOL01000011.1"/>
</dbReference>
<proteinExistence type="predicted"/>
<dbReference type="EMBL" id="FZOL01000011">
    <property type="protein sequence ID" value="SNS61036.1"/>
    <property type="molecule type" value="Genomic_DNA"/>
</dbReference>
<gene>
    <name evidence="1" type="ORF">SAMN05444352_11123</name>
</gene>
<reference evidence="2" key="1">
    <citation type="submission" date="2017-06" db="EMBL/GenBank/DDBJ databases">
        <authorList>
            <person name="Varghese N."/>
            <person name="Submissions S."/>
        </authorList>
    </citation>
    <scope>NUCLEOTIDE SEQUENCE [LARGE SCALE GENOMIC DNA]</scope>
    <source>
        <strain evidence="2">DSM 22348</strain>
    </source>
</reference>
<evidence type="ECO:0000313" key="2">
    <source>
        <dbReference type="Proteomes" id="UP000198407"/>
    </source>
</evidence>
<organism evidence="1 2">
    <name type="scientific">Pseudomonas japonica</name>
    <dbReference type="NCBI Taxonomy" id="256466"/>
    <lineage>
        <taxon>Bacteria</taxon>
        <taxon>Pseudomonadati</taxon>
        <taxon>Pseudomonadota</taxon>
        <taxon>Gammaproteobacteria</taxon>
        <taxon>Pseudomonadales</taxon>
        <taxon>Pseudomonadaceae</taxon>
        <taxon>Pseudomonas</taxon>
    </lineage>
</organism>
<evidence type="ECO:0000313" key="1">
    <source>
        <dbReference type="EMBL" id="SNS61036.1"/>
    </source>
</evidence>
<dbReference type="OrthoDB" id="6963919at2"/>
<dbReference type="AlphaFoldDB" id="A0A239FV73"/>
<name>A0A239FV73_9PSED</name>
<sequence length="99" mass="10448">MIKPVPDPPLPTTAHTHFATCNGHHPPLLAVCDGASMEDALVHLSTSLTSAYETNFQVCESADPPTCGLAWATQHSLEIALALVDSLLKGCLKKAEVAE</sequence>
<evidence type="ECO:0008006" key="3">
    <source>
        <dbReference type="Google" id="ProtNLM"/>
    </source>
</evidence>
<keyword evidence="2" id="KW-1185">Reference proteome</keyword>
<accession>A0A239FV73</accession>
<protein>
    <recommendedName>
        <fullName evidence="3">DUF3077 domain-containing protein</fullName>
    </recommendedName>
</protein>
<dbReference type="Proteomes" id="UP000198407">
    <property type="component" value="Unassembled WGS sequence"/>
</dbReference>